<keyword evidence="8 11" id="KW-1133">Transmembrane helix</keyword>
<keyword evidence="13" id="KW-1185">Reference proteome</keyword>
<feature type="transmembrane region" description="Helical" evidence="11">
    <location>
        <begin position="146"/>
        <end position="162"/>
    </location>
</feature>
<keyword evidence="5 11" id="KW-0812">Transmembrane</keyword>
<dbReference type="InterPro" id="IPR011923">
    <property type="entry name" value="RodA/MrdB"/>
</dbReference>
<reference evidence="13" key="1">
    <citation type="journal article" date="2019" name="Int. J. Syst. Evol. Microbiol.">
        <title>The Global Catalogue of Microorganisms (GCM) 10K type strain sequencing project: providing services to taxonomists for standard genome sequencing and annotation.</title>
        <authorList>
            <consortium name="The Broad Institute Genomics Platform"/>
            <consortium name="The Broad Institute Genome Sequencing Center for Infectious Disease"/>
            <person name="Wu L."/>
            <person name="Ma J."/>
        </authorList>
    </citation>
    <scope>NUCLEOTIDE SEQUENCE [LARGE SCALE GENOMIC DNA]</scope>
    <source>
        <strain evidence="13">NBRC 102407</strain>
    </source>
</reference>
<evidence type="ECO:0000256" key="10">
    <source>
        <dbReference type="ARBA" id="ARBA00023316"/>
    </source>
</evidence>
<feature type="transmembrane region" description="Helical" evidence="11">
    <location>
        <begin position="168"/>
        <end position="185"/>
    </location>
</feature>
<comment type="function">
    <text evidence="11">Peptidoglycan polymerase that is essential for cell wall elongation.</text>
</comment>
<sequence length="396" mass="42650">MASRPARMNNSLLLKAGSAWRTLLAPLDRPLLLLTVVLLAFATLIISSASPQRINAHLTNLAVGVACLLAAAHVTPQRLRLVTPPLYAAGIALLIAVALFGDISKGAQRWLNLGFTRVQPSEILKIAAPLMLAWFYFHRDGALRHRDHLAAVGLLMLPVLLIAKQPDLGTAILVFLAGFFVLFLAGIPWKWIAPLVVGVLAIVVVLLLFGDSLCEKDRPWPLLREYQKHRVCTMLNPTSDPLGKGFHIIQAMIATGSGGVWGKGWGLGTQTQLDFLPERHTDFIFAVLAEELGLVGALVLLAIYILLVLRGMSIALATKDRFSRYLAGSLTLSIFSYAFVNMGMVTGMLPVVGVPLPFMSYGGTALVILCISLGMLMSIAHDRNAGRASKAALSPG</sequence>
<comment type="catalytic activity">
    <reaction evidence="11">
        <text>[GlcNAc-(1-&gt;4)-Mur2Ac(oyl-L-Ala-gamma-D-Glu-L-Lys-D-Ala-D-Ala)](n)-di-trans,octa-cis-undecaprenyl diphosphate + beta-D-GlcNAc-(1-&gt;4)-Mur2Ac(oyl-L-Ala-gamma-D-Glu-L-Lys-D-Ala-D-Ala)-di-trans,octa-cis-undecaprenyl diphosphate = [GlcNAc-(1-&gt;4)-Mur2Ac(oyl-L-Ala-gamma-D-Glu-L-Lys-D-Ala-D-Ala)](n+1)-di-trans,octa-cis-undecaprenyl diphosphate + di-trans,octa-cis-undecaprenyl diphosphate + H(+)</text>
        <dbReference type="Rhea" id="RHEA:23708"/>
        <dbReference type="Rhea" id="RHEA-COMP:9602"/>
        <dbReference type="Rhea" id="RHEA-COMP:9603"/>
        <dbReference type="ChEBI" id="CHEBI:15378"/>
        <dbReference type="ChEBI" id="CHEBI:58405"/>
        <dbReference type="ChEBI" id="CHEBI:60033"/>
        <dbReference type="ChEBI" id="CHEBI:78435"/>
        <dbReference type="EC" id="2.4.99.28"/>
    </reaction>
</comment>
<dbReference type="EMBL" id="BSPX01000115">
    <property type="protein sequence ID" value="GLT24637.1"/>
    <property type="molecule type" value="Genomic_DNA"/>
</dbReference>
<evidence type="ECO:0000256" key="11">
    <source>
        <dbReference type="HAMAP-Rule" id="MF_02079"/>
    </source>
</evidence>
<keyword evidence="6 11" id="KW-0133">Cell shape</keyword>
<evidence type="ECO:0000313" key="12">
    <source>
        <dbReference type="EMBL" id="GLT24637.1"/>
    </source>
</evidence>
<keyword evidence="7 11" id="KW-0573">Peptidoglycan synthesis</keyword>
<feature type="transmembrane region" description="Helical" evidence="11">
    <location>
        <begin position="56"/>
        <end position="74"/>
    </location>
</feature>
<dbReference type="PANTHER" id="PTHR30474:SF1">
    <property type="entry name" value="PEPTIDOGLYCAN GLYCOSYLTRANSFERASE MRDB"/>
    <property type="match status" value="1"/>
</dbReference>
<dbReference type="HAMAP" id="MF_02079">
    <property type="entry name" value="PGT_RodA"/>
    <property type="match status" value="1"/>
</dbReference>
<evidence type="ECO:0000256" key="3">
    <source>
        <dbReference type="ARBA" id="ARBA00022676"/>
    </source>
</evidence>
<evidence type="ECO:0000256" key="7">
    <source>
        <dbReference type="ARBA" id="ARBA00022984"/>
    </source>
</evidence>
<comment type="subcellular location">
    <subcellularLocation>
        <location evidence="11">Cell inner membrane</location>
        <topology evidence="11">Multi-pass membrane protein</topology>
    </subcellularLocation>
    <subcellularLocation>
        <location evidence="1">Membrane</location>
        <topology evidence="1">Multi-pass membrane protein</topology>
    </subcellularLocation>
</comment>
<comment type="caution">
    <text evidence="12">The sequence shown here is derived from an EMBL/GenBank/DDBJ whole genome shotgun (WGS) entry which is preliminary data.</text>
</comment>
<dbReference type="Pfam" id="PF01098">
    <property type="entry name" value="FTSW_RODA_SPOVE"/>
    <property type="match status" value="1"/>
</dbReference>
<keyword evidence="3 11" id="KW-0328">Glycosyltransferase</keyword>
<evidence type="ECO:0000256" key="9">
    <source>
        <dbReference type="ARBA" id="ARBA00023136"/>
    </source>
</evidence>
<evidence type="ECO:0000256" key="5">
    <source>
        <dbReference type="ARBA" id="ARBA00022692"/>
    </source>
</evidence>
<dbReference type="InterPro" id="IPR018365">
    <property type="entry name" value="Cell_cycle_FtsW-rel_CS"/>
</dbReference>
<comment type="pathway">
    <text evidence="11">Cell wall biogenesis; peptidoglycan biosynthesis.</text>
</comment>
<evidence type="ECO:0000256" key="4">
    <source>
        <dbReference type="ARBA" id="ARBA00022679"/>
    </source>
</evidence>
<keyword evidence="9 11" id="KW-0472">Membrane</keyword>
<dbReference type="PROSITE" id="PS00428">
    <property type="entry name" value="FTSW_RODA_SPOVE"/>
    <property type="match status" value="1"/>
</dbReference>
<keyword evidence="10 11" id="KW-0961">Cell wall biogenesis/degradation</keyword>
<comment type="similarity">
    <text evidence="11">Belongs to the SEDS family. MrdB/RodA subfamily.</text>
</comment>
<keyword evidence="11" id="KW-0997">Cell inner membrane</keyword>
<evidence type="ECO:0000256" key="8">
    <source>
        <dbReference type="ARBA" id="ARBA00022989"/>
    </source>
</evidence>
<accession>A0ABQ6FG77</accession>
<dbReference type="Proteomes" id="UP001157167">
    <property type="component" value="Unassembled WGS sequence"/>
</dbReference>
<feature type="transmembrane region" description="Helical" evidence="11">
    <location>
        <begin position="283"/>
        <end position="309"/>
    </location>
</feature>
<feature type="transmembrane region" description="Helical" evidence="11">
    <location>
        <begin position="31"/>
        <end position="50"/>
    </location>
</feature>
<keyword evidence="2 11" id="KW-1003">Cell membrane</keyword>
<feature type="transmembrane region" description="Helical" evidence="11">
    <location>
        <begin position="86"/>
        <end position="103"/>
    </location>
</feature>
<gene>
    <name evidence="12" type="primary">mrdB_2</name>
    <name evidence="11" type="synonym">mrdB</name>
    <name evidence="11" type="synonym">rodA</name>
    <name evidence="12" type="ORF">GCM10007933_41250</name>
</gene>
<feature type="transmembrane region" description="Helical" evidence="11">
    <location>
        <begin position="192"/>
        <end position="210"/>
    </location>
</feature>
<evidence type="ECO:0000256" key="1">
    <source>
        <dbReference type="ARBA" id="ARBA00004141"/>
    </source>
</evidence>
<dbReference type="InterPro" id="IPR001182">
    <property type="entry name" value="FtsW/RodA"/>
</dbReference>
<name>A0ABQ6FG77_9RHOO</name>
<keyword evidence="4 11" id="KW-0808">Transferase</keyword>
<organism evidence="12 13">
    <name type="scientific">Zoogloea oryzae</name>
    <dbReference type="NCBI Taxonomy" id="310767"/>
    <lineage>
        <taxon>Bacteria</taxon>
        <taxon>Pseudomonadati</taxon>
        <taxon>Pseudomonadota</taxon>
        <taxon>Betaproteobacteria</taxon>
        <taxon>Rhodocyclales</taxon>
        <taxon>Zoogloeaceae</taxon>
        <taxon>Zoogloea</taxon>
    </lineage>
</organism>
<evidence type="ECO:0000256" key="2">
    <source>
        <dbReference type="ARBA" id="ARBA00022475"/>
    </source>
</evidence>
<feature type="transmembrane region" description="Helical" evidence="11">
    <location>
        <begin position="123"/>
        <end position="139"/>
    </location>
</feature>
<feature type="transmembrane region" description="Helical" evidence="11">
    <location>
        <begin position="330"/>
        <end position="352"/>
    </location>
</feature>
<feature type="transmembrane region" description="Helical" evidence="11">
    <location>
        <begin position="358"/>
        <end position="380"/>
    </location>
</feature>
<dbReference type="NCBIfam" id="TIGR02210">
    <property type="entry name" value="rodA_shape"/>
    <property type="match status" value="1"/>
</dbReference>
<protein>
    <recommendedName>
        <fullName evidence="11">Peptidoglycan glycosyltransferase MrdB</fullName>
        <shortName evidence="11">PGT</shortName>
        <ecNumber evidence="11">2.4.99.28</ecNumber>
    </recommendedName>
    <alternativeName>
        <fullName evidence="11">Cell elongation protein RodA</fullName>
    </alternativeName>
    <alternativeName>
        <fullName evidence="11">Cell wall polymerase</fullName>
    </alternativeName>
    <alternativeName>
        <fullName evidence="11">Peptidoglycan polymerase</fullName>
        <shortName evidence="11">PG polymerase</shortName>
    </alternativeName>
</protein>
<dbReference type="PANTHER" id="PTHR30474">
    <property type="entry name" value="CELL CYCLE PROTEIN"/>
    <property type="match status" value="1"/>
</dbReference>
<proteinExistence type="inferred from homology"/>
<evidence type="ECO:0000313" key="13">
    <source>
        <dbReference type="Proteomes" id="UP001157167"/>
    </source>
</evidence>
<dbReference type="EC" id="2.4.99.28" evidence="11"/>
<evidence type="ECO:0000256" key="6">
    <source>
        <dbReference type="ARBA" id="ARBA00022960"/>
    </source>
</evidence>